<evidence type="ECO:0000256" key="8">
    <source>
        <dbReference type="PIRSR" id="PIRSR001589-1"/>
    </source>
</evidence>
<dbReference type="EC" id="6.3.5.4" evidence="3"/>
<feature type="active site" description="For GATase activity" evidence="8">
    <location>
        <position position="2"/>
    </location>
</feature>
<gene>
    <name evidence="12" type="primary">asnB</name>
    <name evidence="12" type="ORF">GJ668_03730</name>
</gene>
<comment type="catalytic activity">
    <reaction evidence="7">
        <text>L-aspartate + L-glutamine + ATP + H2O = L-asparagine + L-glutamate + AMP + diphosphate + H(+)</text>
        <dbReference type="Rhea" id="RHEA:12228"/>
        <dbReference type="ChEBI" id="CHEBI:15377"/>
        <dbReference type="ChEBI" id="CHEBI:15378"/>
        <dbReference type="ChEBI" id="CHEBI:29985"/>
        <dbReference type="ChEBI" id="CHEBI:29991"/>
        <dbReference type="ChEBI" id="CHEBI:30616"/>
        <dbReference type="ChEBI" id="CHEBI:33019"/>
        <dbReference type="ChEBI" id="CHEBI:58048"/>
        <dbReference type="ChEBI" id="CHEBI:58359"/>
        <dbReference type="ChEBI" id="CHEBI:456215"/>
        <dbReference type="EC" id="6.3.5.4"/>
    </reaction>
</comment>
<dbReference type="GO" id="GO:0005524">
    <property type="term" value="F:ATP binding"/>
    <property type="evidence" value="ECO:0007669"/>
    <property type="project" value="UniProtKB-KW"/>
</dbReference>
<dbReference type="InterPro" id="IPR033738">
    <property type="entry name" value="AsnB_N"/>
</dbReference>
<dbReference type="GO" id="GO:0006529">
    <property type="term" value="P:asparagine biosynthetic process"/>
    <property type="evidence" value="ECO:0007669"/>
    <property type="project" value="UniProtKB-KW"/>
</dbReference>
<dbReference type="GO" id="GO:0004066">
    <property type="term" value="F:asparagine synthase (glutamine-hydrolyzing) activity"/>
    <property type="evidence" value="ECO:0007669"/>
    <property type="project" value="UniProtKB-EC"/>
</dbReference>
<keyword evidence="8" id="KW-0061">Asparagine biosynthesis</keyword>
<dbReference type="Proteomes" id="UP000434044">
    <property type="component" value="Unassembled WGS sequence"/>
</dbReference>
<name>A0A6N8ECY2_9GAMM</name>
<keyword evidence="8" id="KW-0028">Amino-acid biosynthesis</keyword>
<keyword evidence="6 8" id="KW-0315">Glutamine amidotransferase</keyword>
<dbReference type="CDD" id="cd00712">
    <property type="entry name" value="AsnB"/>
    <property type="match status" value="1"/>
</dbReference>
<dbReference type="PROSITE" id="PS51278">
    <property type="entry name" value="GATASE_TYPE_2"/>
    <property type="match status" value="1"/>
</dbReference>
<evidence type="ECO:0000313" key="13">
    <source>
        <dbReference type="Proteomes" id="UP000434044"/>
    </source>
</evidence>
<dbReference type="InterPro" id="IPR029055">
    <property type="entry name" value="Ntn_hydrolases_N"/>
</dbReference>
<dbReference type="InterPro" id="IPR014729">
    <property type="entry name" value="Rossmann-like_a/b/a_fold"/>
</dbReference>
<dbReference type="InterPro" id="IPR006426">
    <property type="entry name" value="Asn_synth_AEB"/>
</dbReference>
<dbReference type="Gene3D" id="3.40.50.620">
    <property type="entry name" value="HUPs"/>
    <property type="match status" value="1"/>
</dbReference>
<dbReference type="Pfam" id="PF00733">
    <property type="entry name" value="Asn_synthase"/>
    <property type="match status" value="1"/>
</dbReference>
<sequence length="615" mass="69126">MCGIYGLIGYPDTRAGRLLDVIGTYMRPRGPHGEGRHLEPGIALGMRRLSIIDLEHGWQPLKARDGQVVCFQNGEIYNHRELRRELQAMGAHFETASDTEVLAHGYAHWGLDGLLARLDGMYAIAILDRDRRELILARDRFGEKPLFFTQIGAVFAYSSDLLTLAALPGQDQTLDPLALERYLALHFTPGRRTIFSAIERVLPGELLRIRLDAPAILERRRYFVQPLGPSHSVTDEALAEFIEQAVTSRLVADVPVGVFLSGGLDSSIVAAVAARAKPAIDTFSMGFTSARHDESPFAHAVAEHVGSRHHHFEFRGDDFIELLPQVACALDEPVGDQALLPLYWLCREAAGHVSVVLAGEGADEIFAGYGYYQPFAPEPGFGGTLRRLLSRRTQRSDPERLVRNPYPATPSGFPLLTDMAGRRALLEPEFRDQALDDWESEFLVWLETARDPLQRATAADLATWLPDDLLVKFDRMSMAHSLEGRAPFLAPALVDAALHLPARRRQTGAESKVALRRVARRWLPPEILERRKQGFVLPMRQWLGQWFDPYPSLSSYLDGRELPGLCRATLVQRLDDERTRGFPSERLVFALVLLLEWHQSACDRILRLKRDYDLD</sequence>
<evidence type="ECO:0000256" key="6">
    <source>
        <dbReference type="ARBA" id="ARBA00022962"/>
    </source>
</evidence>
<evidence type="ECO:0000256" key="7">
    <source>
        <dbReference type="ARBA" id="ARBA00048741"/>
    </source>
</evidence>
<dbReference type="PANTHER" id="PTHR43284">
    <property type="entry name" value="ASPARAGINE SYNTHETASE (GLUTAMINE-HYDROLYZING)"/>
    <property type="match status" value="1"/>
</dbReference>
<keyword evidence="13" id="KW-1185">Reference proteome</keyword>
<evidence type="ECO:0000256" key="9">
    <source>
        <dbReference type="PIRSR" id="PIRSR001589-2"/>
    </source>
</evidence>
<protein>
    <recommendedName>
        <fullName evidence="3">asparagine synthase (glutamine-hydrolyzing)</fullName>
        <ecNumber evidence="3">6.3.5.4</ecNumber>
    </recommendedName>
</protein>
<keyword evidence="12" id="KW-0436">Ligase</keyword>
<dbReference type="GO" id="GO:0005829">
    <property type="term" value="C:cytosol"/>
    <property type="evidence" value="ECO:0007669"/>
    <property type="project" value="TreeGrafter"/>
</dbReference>
<dbReference type="OrthoDB" id="9763290at2"/>
<feature type="binding site" evidence="9">
    <location>
        <position position="98"/>
    </location>
    <ligand>
        <name>L-glutamine</name>
        <dbReference type="ChEBI" id="CHEBI:58359"/>
    </ligand>
</feature>
<evidence type="ECO:0000259" key="11">
    <source>
        <dbReference type="PROSITE" id="PS51278"/>
    </source>
</evidence>
<evidence type="ECO:0000313" key="12">
    <source>
        <dbReference type="EMBL" id="MTW20204.1"/>
    </source>
</evidence>
<feature type="site" description="Important for beta-aspartyl-AMP intermediate formation" evidence="10">
    <location>
        <position position="360"/>
    </location>
</feature>
<evidence type="ECO:0000256" key="4">
    <source>
        <dbReference type="ARBA" id="ARBA00022741"/>
    </source>
</evidence>
<evidence type="ECO:0000256" key="2">
    <source>
        <dbReference type="ARBA" id="ARBA00005752"/>
    </source>
</evidence>
<dbReference type="Gene3D" id="3.60.20.10">
    <property type="entry name" value="Glutamine Phosphoribosylpyrophosphate, subunit 1, domain 1"/>
    <property type="match status" value="1"/>
</dbReference>
<evidence type="ECO:0000256" key="3">
    <source>
        <dbReference type="ARBA" id="ARBA00012737"/>
    </source>
</evidence>
<dbReference type="EMBL" id="WNKT01000005">
    <property type="protein sequence ID" value="MTW20204.1"/>
    <property type="molecule type" value="Genomic_DNA"/>
</dbReference>
<comment type="caution">
    <text evidence="12">The sequence shown here is derived from an EMBL/GenBank/DDBJ whole genome shotgun (WGS) entry which is preliminary data.</text>
</comment>
<dbReference type="InterPro" id="IPR017932">
    <property type="entry name" value="GATase_2_dom"/>
</dbReference>
<dbReference type="Pfam" id="PF13537">
    <property type="entry name" value="GATase_7"/>
    <property type="match status" value="1"/>
</dbReference>
<evidence type="ECO:0000256" key="1">
    <source>
        <dbReference type="ARBA" id="ARBA00005187"/>
    </source>
</evidence>
<feature type="domain" description="Glutamine amidotransferase type-2" evidence="11">
    <location>
        <begin position="2"/>
        <end position="212"/>
    </location>
</feature>
<dbReference type="RefSeq" id="WP_155448783.1">
    <property type="nucleotide sequence ID" value="NZ_WNKT01000005.1"/>
</dbReference>
<evidence type="ECO:0000256" key="5">
    <source>
        <dbReference type="ARBA" id="ARBA00022840"/>
    </source>
</evidence>
<accession>A0A6N8ECY2</accession>
<proteinExistence type="inferred from homology"/>
<dbReference type="NCBIfam" id="TIGR01536">
    <property type="entry name" value="asn_synth_AEB"/>
    <property type="match status" value="1"/>
</dbReference>
<dbReference type="PANTHER" id="PTHR43284:SF1">
    <property type="entry name" value="ASPARAGINE SYNTHETASE"/>
    <property type="match status" value="1"/>
</dbReference>
<comment type="pathway">
    <text evidence="1">Amino-acid biosynthesis; L-asparagine biosynthesis; L-asparagine from L-aspartate (L-Gln route): step 1/1.</text>
</comment>
<organism evidence="12 13">
    <name type="scientific">Allochromatium palmeri</name>
    <dbReference type="NCBI Taxonomy" id="231048"/>
    <lineage>
        <taxon>Bacteria</taxon>
        <taxon>Pseudomonadati</taxon>
        <taxon>Pseudomonadota</taxon>
        <taxon>Gammaproteobacteria</taxon>
        <taxon>Chromatiales</taxon>
        <taxon>Chromatiaceae</taxon>
        <taxon>Allochromatium</taxon>
    </lineage>
</organism>
<dbReference type="InterPro" id="IPR051786">
    <property type="entry name" value="ASN_synthetase/amidase"/>
</dbReference>
<keyword evidence="5 9" id="KW-0067">ATP-binding</keyword>
<dbReference type="SUPFAM" id="SSF52402">
    <property type="entry name" value="Adenine nucleotide alpha hydrolases-like"/>
    <property type="match status" value="1"/>
</dbReference>
<reference evidence="12 13" key="1">
    <citation type="submission" date="2019-11" db="EMBL/GenBank/DDBJ databases">
        <title>Whole-genome sequence of the anaerobic purple sulfur bacterium Allochromatium palmeri DSM 15591.</title>
        <authorList>
            <person name="Kyndt J.A."/>
            <person name="Meyer T.E."/>
        </authorList>
    </citation>
    <scope>NUCLEOTIDE SEQUENCE [LARGE SCALE GENOMIC DNA]</scope>
    <source>
        <strain evidence="12 13">DSM 15591</strain>
    </source>
</reference>
<dbReference type="SUPFAM" id="SSF56235">
    <property type="entry name" value="N-terminal nucleophile aminohydrolases (Ntn hydrolases)"/>
    <property type="match status" value="1"/>
</dbReference>
<dbReference type="AlphaFoldDB" id="A0A6N8ECY2"/>
<dbReference type="CDD" id="cd01991">
    <property type="entry name" value="Asn_synthase_B_C"/>
    <property type="match status" value="1"/>
</dbReference>
<keyword evidence="4 9" id="KW-0547">Nucleotide-binding</keyword>
<dbReference type="InterPro" id="IPR001962">
    <property type="entry name" value="Asn_synthase"/>
</dbReference>
<dbReference type="PIRSF" id="PIRSF001589">
    <property type="entry name" value="Asn_synthetase_glu-h"/>
    <property type="match status" value="1"/>
</dbReference>
<evidence type="ECO:0000256" key="10">
    <source>
        <dbReference type="PIRSR" id="PIRSR001589-3"/>
    </source>
</evidence>
<comment type="similarity">
    <text evidence="2">Belongs to the asparagine synthetase family.</text>
</comment>